<dbReference type="InterPro" id="IPR025266">
    <property type="entry name" value="TerB_N"/>
</dbReference>
<evidence type="ECO:0000313" key="3">
    <source>
        <dbReference type="Proteomes" id="UP000198964"/>
    </source>
</evidence>
<organism evidence="2 3">
    <name type="scientific">Sunxiuqinia elliptica</name>
    <dbReference type="NCBI Taxonomy" id="655355"/>
    <lineage>
        <taxon>Bacteria</taxon>
        <taxon>Pseudomonadati</taxon>
        <taxon>Bacteroidota</taxon>
        <taxon>Bacteroidia</taxon>
        <taxon>Marinilabiliales</taxon>
        <taxon>Prolixibacteraceae</taxon>
        <taxon>Sunxiuqinia</taxon>
    </lineage>
</organism>
<sequence length="366" mass="43051">MGIFNFSKSKKGDVSTINNQAIAIKKQIPNLELLYFSDLPANKIPHIGMGFVINISFIDGSPQIREEEKLDPSTIFTSLPISKIKSQEEVESLPYWPNYASMSPKQRFAYLTWLQDVTNPIDTGYVFTYYYGLERQLLFGDFEKAFNEIIKLRKHHDNKSFQKYSENALIFSSFYNNRLDILLKDSEQASLDRFSNIQLQFAINQNLNLSPQNLISIFKELKLYKSLIKGFEELFEKCVINTLSTEYNSTYFPFGNKFDISKIKTRKEQAFANYSFPEELRYPEVKDILNSKDFKNEITKIFNYSYEELKKEKAILRKVKKDNLTVVEKQKLRLQKEKNRLKKLYDTNVLKKDEYELLIQKLESES</sequence>
<dbReference type="Pfam" id="PF13208">
    <property type="entry name" value="TerB_N"/>
    <property type="match status" value="1"/>
</dbReference>
<dbReference type="AlphaFoldDB" id="A0A1I2HSU6"/>
<evidence type="ECO:0000259" key="1">
    <source>
        <dbReference type="Pfam" id="PF13208"/>
    </source>
</evidence>
<gene>
    <name evidence="2" type="ORF">SAMN05216283_104186</name>
</gene>
<evidence type="ECO:0000313" key="2">
    <source>
        <dbReference type="EMBL" id="SFF31451.1"/>
    </source>
</evidence>
<keyword evidence="3" id="KW-1185">Reference proteome</keyword>
<name>A0A1I2HSU6_9BACT</name>
<protein>
    <submittedName>
        <fullName evidence="2">TerB N-terminal domain-containing protein</fullName>
    </submittedName>
</protein>
<accession>A0A1I2HSU6</accession>
<feature type="domain" description="TerB N-terminal" evidence="1">
    <location>
        <begin position="63"/>
        <end position="189"/>
    </location>
</feature>
<reference evidence="2 3" key="1">
    <citation type="submission" date="2016-10" db="EMBL/GenBank/DDBJ databases">
        <authorList>
            <person name="de Groot N.N."/>
        </authorList>
    </citation>
    <scope>NUCLEOTIDE SEQUENCE [LARGE SCALE GENOMIC DNA]</scope>
    <source>
        <strain evidence="2 3">CGMCC 1.9156</strain>
    </source>
</reference>
<dbReference type="EMBL" id="FONW01000004">
    <property type="protein sequence ID" value="SFF31451.1"/>
    <property type="molecule type" value="Genomic_DNA"/>
</dbReference>
<dbReference type="STRING" id="655355.SAMN05216283_104186"/>
<dbReference type="RefSeq" id="WP_093919862.1">
    <property type="nucleotide sequence ID" value="NZ_FONW01000004.1"/>
</dbReference>
<dbReference type="Proteomes" id="UP000198964">
    <property type="component" value="Unassembled WGS sequence"/>
</dbReference>
<proteinExistence type="predicted"/>